<feature type="domain" description="MobA/VirD2-like nuclease" evidence="2">
    <location>
        <begin position="44"/>
        <end position="172"/>
    </location>
</feature>
<evidence type="ECO:0000259" key="2">
    <source>
        <dbReference type="Pfam" id="PF03432"/>
    </source>
</evidence>
<sequence length="452" mass="53507">MATTAIWDVKDNLQRVLNYASNPNKTEVHENSYHYNGLEQAISYTTNDLKTEKQLYVTGLNCNLATAHKEMMITKKGFNKTDGILAYHAYQSFVPGEVDAETAHQIGIELAQEMWGDHFEVLVSTHLDKKHFHNHFIINSVSFIDGKKYKDNKENYKKMRKCSDDLCRKYRLSVIENPQNRKMHYAEWMAEQNHKPTWRSVIRDDVDYAISHSMTMKQFYSNLEKQGYEIKFGKHIAIRPKGKERFVRLRSLDKKNTYTEDNIKDMILAQSVIKWESISEPKKQTLYYKGNLSKARKITGFKALYFKYMYMMGILPKNAPNKKKVHFLLKEDLIYMDKITQEVTLISKKKIDNIADLDANEYFAKSRLDNLIKERRCIYNKVKRCRKPELKEQLQQDISSLSNEIKELRKEVVLYEGIRQRSLTMKNKMKMIEQERKENNEHEHGRNIRSNR</sequence>
<dbReference type="RefSeq" id="WP_117517477.1">
    <property type="nucleotide sequence ID" value="NZ_QRPK01000078.1"/>
</dbReference>
<organism evidence="3 4">
    <name type="scientific">Amedibacillus dolichus</name>
    <dbReference type="NCBI Taxonomy" id="31971"/>
    <lineage>
        <taxon>Bacteria</taxon>
        <taxon>Bacillati</taxon>
        <taxon>Bacillota</taxon>
        <taxon>Erysipelotrichia</taxon>
        <taxon>Erysipelotrichales</taxon>
        <taxon>Erysipelotrichaceae</taxon>
        <taxon>Amedibacillus</taxon>
    </lineage>
</organism>
<protein>
    <recommendedName>
        <fullName evidence="2">MobA/VirD2-like nuclease domain-containing protein</fullName>
    </recommendedName>
</protein>
<dbReference type="OrthoDB" id="9762440at2"/>
<dbReference type="EMBL" id="QRPK01000078">
    <property type="protein sequence ID" value="RHM06578.1"/>
    <property type="molecule type" value="Genomic_DNA"/>
</dbReference>
<feature type="coiled-coil region" evidence="1">
    <location>
        <begin position="391"/>
        <end position="418"/>
    </location>
</feature>
<gene>
    <name evidence="3" type="ORF">DWZ83_09555</name>
</gene>
<evidence type="ECO:0000313" key="4">
    <source>
        <dbReference type="Proteomes" id="UP000284868"/>
    </source>
</evidence>
<keyword evidence="4" id="KW-1185">Reference proteome</keyword>
<dbReference type="AlphaFoldDB" id="A0A415P1N7"/>
<accession>A0A415P1N7</accession>
<proteinExistence type="predicted"/>
<dbReference type="Pfam" id="PF03432">
    <property type="entry name" value="Relaxase"/>
    <property type="match status" value="1"/>
</dbReference>
<comment type="caution">
    <text evidence="3">The sequence shown here is derived from an EMBL/GenBank/DDBJ whole genome shotgun (WGS) entry which is preliminary data.</text>
</comment>
<evidence type="ECO:0000256" key="1">
    <source>
        <dbReference type="SAM" id="Coils"/>
    </source>
</evidence>
<keyword evidence="1" id="KW-0175">Coiled coil</keyword>
<evidence type="ECO:0000313" key="3">
    <source>
        <dbReference type="EMBL" id="RHM06578.1"/>
    </source>
</evidence>
<dbReference type="Proteomes" id="UP000284868">
    <property type="component" value="Unassembled WGS sequence"/>
</dbReference>
<name>A0A415P1N7_9FIRM</name>
<dbReference type="InterPro" id="IPR005094">
    <property type="entry name" value="Endonuclease_MobA/VirD2"/>
</dbReference>
<reference evidence="3 4" key="1">
    <citation type="submission" date="2018-08" db="EMBL/GenBank/DDBJ databases">
        <title>A genome reference for cultivated species of the human gut microbiota.</title>
        <authorList>
            <person name="Zou Y."/>
            <person name="Xue W."/>
            <person name="Luo G."/>
        </authorList>
    </citation>
    <scope>NUCLEOTIDE SEQUENCE [LARGE SCALE GENOMIC DNA]</scope>
    <source>
        <strain evidence="3 4">AF35-6BH</strain>
    </source>
</reference>